<sequence>MSAFLYTTVMASLDVVIMTLLKLKSTSALTSPYILPLTMAIYSLEPLLFFKALSVKGMAILNVLWDSTSSILIALVGAFIFGEKISLINWLGIFLCSVGIVLVGL</sequence>
<organism evidence="2">
    <name type="scientific">viral metagenome</name>
    <dbReference type="NCBI Taxonomy" id="1070528"/>
    <lineage>
        <taxon>unclassified sequences</taxon>
        <taxon>metagenomes</taxon>
        <taxon>organismal metagenomes</taxon>
    </lineage>
</organism>
<evidence type="ECO:0000256" key="1">
    <source>
        <dbReference type="SAM" id="Phobius"/>
    </source>
</evidence>
<evidence type="ECO:0000313" key="2">
    <source>
        <dbReference type="EMBL" id="QHS81377.1"/>
    </source>
</evidence>
<accession>A0A6C0ANH8</accession>
<reference evidence="2" key="1">
    <citation type="journal article" date="2020" name="Nature">
        <title>Giant virus diversity and host interactions through global metagenomics.</title>
        <authorList>
            <person name="Schulz F."/>
            <person name="Roux S."/>
            <person name="Paez-Espino D."/>
            <person name="Jungbluth S."/>
            <person name="Walsh D.A."/>
            <person name="Denef V.J."/>
            <person name="McMahon K.D."/>
            <person name="Konstantinidis K.T."/>
            <person name="Eloe-Fadrosh E.A."/>
            <person name="Kyrpides N.C."/>
            <person name="Woyke T."/>
        </authorList>
    </citation>
    <scope>NUCLEOTIDE SEQUENCE</scope>
    <source>
        <strain evidence="2">GVMAG-S-1101161-73</strain>
    </source>
</reference>
<keyword evidence="1" id="KW-0472">Membrane</keyword>
<dbReference type="EMBL" id="MN740735">
    <property type="protein sequence ID" value="QHS81377.1"/>
    <property type="molecule type" value="Genomic_DNA"/>
</dbReference>
<feature type="transmembrane region" description="Helical" evidence="1">
    <location>
        <begin position="60"/>
        <end position="81"/>
    </location>
</feature>
<name>A0A6C0ANH8_9ZZZZ</name>
<protein>
    <recommendedName>
        <fullName evidence="3">EamA domain-containing protein</fullName>
    </recommendedName>
</protein>
<keyword evidence="1" id="KW-1133">Transmembrane helix</keyword>
<dbReference type="Gene3D" id="1.10.3730.20">
    <property type="match status" value="1"/>
</dbReference>
<feature type="transmembrane region" description="Helical" evidence="1">
    <location>
        <begin position="87"/>
        <end position="104"/>
    </location>
</feature>
<dbReference type="AlphaFoldDB" id="A0A6C0ANH8"/>
<proteinExistence type="predicted"/>
<dbReference type="SUPFAM" id="SSF103481">
    <property type="entry name" value="Multidrug resistance efflux transporter EmrE"/>
    <property type="match status" value="1"/>
</dbReference>
<dbReference type="InterPro" id="IPR037185">
    <property type="entry name" value="EmrE-like"/>
</dbReference>
<evidence type="ECO:0008006" key="3">
    <source>
        <dbReference type="Google" id="ProtNLM"/>
    </source>
</evidence>
<keyword evidence="1" id="KW-0812">Transmembrane</keyword>
<feature type="transmembrane region" description="Helical" evidence="1">
    <location>
        <begin position="33"/>
        <end position="53"/>
    </location>
</feature>